<reference evidence="6 7" key="1">
    <citation type="submission" date="2010-04" db="EMBL/GenBank/DDBJ databases">
        <authorList>
            <person name="Qin X."/>
            <person name="Bachman B."/>
            <person name="Battles P."/>
            <person name="Bell A."/>
            <person name="Bess C."/>
            <person name="Bickham C."/>
            <person name="Chaboub L."/>
            <person name="Chen D."/>
            <person name="Coyle M."/>
            <person name="Deiros D.R."/>
            <person name="Dinh H."/>
            <person name="Forbes L."/>
            <person name="Fowler G."/>
            <person name="Francisco L."/>
            <person name="Fu Q."/>
            <person name="Gubbala S."/>
            <person name="Hale W."/>
            <person name="Han Y."/>
            <person name="Hemphill L."/>
            <person name="Highlander S.K."/>
            <person name="Hirani K."/>
            <person name="Hogues M."/>
            <person name="Jackson L."/>
            <person name="Jakkamsetti A."/>
            <person name="Javaid M."/>
            <person name="Jiang H."/>
            <person name="Korchina V."/>
            <person name="Kovar C."/>
            <person name="Lara F."/>
            <person name="Lee S."/>
            <person name="Mata R."/>
            <person name="Mathew T."/>
            <person name="Moen C."/>
            <person name="Morales K."/>
            <person name="Munidasa M."/>
            <person name="Nazareth L."/>
            <person name="Ngo R."/>
            <person name="Nguyen L."/>
            <person name="Okwuonu G."/>
            <person name="Ongeri F."/>
            <person name="Patil S."/>
            <person name="Petrosino J."/>
            <person name="Pham C."/>
            <person name="Pham P."/>
            <person name="Pu L.-L."/>
            <person name="Puazo M."/>
            <person name="Raj R."/>
            <person name="Reid J."/>
            <person name="Rouhana J."/>
            <person name="Saada N."/>
            <person name="Shang Y."/>
            <person name="Simmons D."/>
            <person name="Thornton R."/>
            <person name="Warren J."/>
            <person name="Weissenberger G."/>
            <person name="Zhang J."/>
            <person name="Zhang L."/>
            <person name="Zhou C."/>
            <person name="Zhu D."/>
            <person name="Muzny D."/>
            <person name="Worley K."/>
            <person name="Gibbs R."/>
        </authorList>
    </citation>
    <scope>NUCLEOTIDE SEQUENCE [LARGE SCALE GENOMIC DNA]</scope>
    <source>
        <strain evidence="6 7">ATCC 49957</strain>
    </source>
</reference>
<dbReference type="Proteomes" id="UP000005324">
    <property type="component" value="Unassembled WGS sequence"/>
</dbReference>
<keyword evidence="7" id="KW-1185">Reference proteome</keyword>
<dbReference type="InterPro" id="IPR003825">
    <property type="entry name" value="Colicin-V_CvpA"/>
</dbReference>
<dbReference type="EMBL" id="ADVL01000715">
    <property type="protein sequence ID" value="EFH09988.1"/>
    <property type="molecule type" value="Genomic_DNA"/>
</dbReference>
<comment type="caution">
    <text evidence="6">The sequence shown here is derived from an EMBL/GenBank/DDBJ whole genome shotgun (WGS) entry which is preliminary data.</text>
</comment>
<comment type="subcellular location">
    <subcellularLocation>
        <location evidence="1">Membrane</location>
        <topology evidence="1">Multi-pass membrane protein</topology>
    </subcellularLocation>
</comment>
<dbReference type="GO" id="GO:0009403">
    <property type="term" value="P:toxin biosynthetic process"/>
    <property type="evidence" value="ECO:0007669"/>
    <property type="project" value="InterPro"/>
</dbReference>
<dbReference type="AlphaFoldDB" id="D5RRT2"/>
<evidence type="ECO:0000256" key="4">
    <source>
        <dbReference type="ARBA" id="ARBA00023136"/>
    </source>
</evidence>
<evidence type="ECO:0000256" key="1">
    <source>
        <dbReference type="ARBA" id="ARBA00004141"/>
    </source>
</evidence>
<evidence type="ECO:0000256" key="2">
    <source>
        <dbReference type="ARBA" id="ARBA00022692"/>
    </source>
</evidence>
<dbReference type="RefSeq" id="WP_007002824.1">
    <property type="nucleotide sequence ID" value="NZ_GG770777.1"/>
</dbReference>
<dbReference type="GO" id="GO:0016020">
    <property type="term" value="C:membrane"/>
    <property type="evidence" value="ECO:0007669"/>
    <property type="project" value="UniProtKB-SubCell"/>
</dbReference>
<protein>
    <submittedName>
        <fullName evidence="6">Uncharacterized protein</fullName>
    </submittedName>
</protein>
<dbReference type="Pfam" id="PF02674">
    <property type="entry name" value="Colicin_V"/>
    <property type="match status" value="1"/>
</dbReference>
<evidence type="ECO:0000313" key="7">
    <source>
        <dbReference type="Proteomes" id="UP000005324"/>
    </source>
</evidence>
<name>D5RRT2_9PROT</name>
<evidence type="ECO:0000256" key="5">
    <source>
        <dbReference type="SAM" id="Phobius"/>
    </source>
</evidence>
<evidence type="ECO:0000313" key="6">
    <source>
        <dbReference type="EMBL" id="EFH09988.1"/>
    </source>
</evidence>
<keyword evidence="3 5" id="KW-1133">Transmembrane helix</keyword>
<evidence type="ECO:0000256" key="3">
    <source>
        <dbReference type="ARBA" id="ARBA00022989"/>
    </source>
</evidence>
<gene>
    <name evidence="6" type="ORF">HMPREF0731_3794</name>
</gene>
<accession>D5RRT2</accession>
<keyword evidence="2 5" id="KW-0812">Transmembrane</keyword>
<keyword evidence="4 5" id="KW-0472">Membrane</keyword>
<organism evidence="6 7">
    <name type="scientific">Pseudoroseomonas cervicalis ATCC 49957</name>
    <dbReference type="NCBI Taxonomy" id="525371"/>
    <lineage>
        <taxon>Bacteria</taxon>
        <taxon>Pseudomonadati</taxon>
        <taxon>Pseudomonadota</taxon>
        <taxon>Alphaproteobacteria</taxon>
        <taxon>Acetobacterales</taxon>
        <taxon>Roseomonadaceae</taxon>
        <taxon>Roseomonas</taxon>
    </lineage>
</organism>
<sequence>MSGKGFWRGLRDILVSLVWLVVALALGVLVAAPVVLGLDALFLRLGFTAASPDMARFTSIILGLLVGVVVVIWLDRRLRRRLGHSPLEAWDFLRWIP</sequence>
<feature type="transmembrane region" description="Helical" evidence="5">
    <location>
        <begin position="55"/>
        <end position="74"/>
    </location>
</feature>
<proteinExistence type="predicted"/>
<dbReference type="HOGENOM" id="CLU_2344841_0_0_5"/>